<dbReference type="GO" id="GO:0031123">
    <property type="term" value="P:RNA 3'-end processing"/>
    <property type="evidence" value="ECO:0007669"/>
    <property type="project" value="TreeGrafter"/>
</dbReference>
<keyword evidence="1" id="KW-0479">Metal-binding</keyword>
<organism evidence="6 7">
    <name type="scientific">Plasmodiophora brassicae</name>
    <name type="common">Clubroot disease agent</name>
    <dbReference type="NCBI Taxonomy" id="37360"/>
    <lineage>
        <taxon>Eukaryota</taxon>
        <taxon>Sar</taxon>
        <taxon>Rhizaria</taxon>
        <taxon>Endomyxa</taxon>
        <taxon>Phytomyxea</taxon>
        <taxon>Plasmodiophorida</taxon>
        <taxon>Plasmodiophoridae</taxon>
        <taxon>Plasmodiophora</taxon>
    </lineage>
</organism>
<dbReference type="InterPro" id="IPR043519">
    <property type="entry name" value="NT_sf"/>
</dbReference>
<feature type="chain" id="PRO_5018019742" description="PAP-associated domain-containing protein" evidence="4">
    <location>
        <begin position="21"/>
        <end position="845"/>
    </location>
</feature>
<accession>A0A3P3XYQ2</accession>
<evidence type="ECO:0000256" key="1">
    <source>
        <dbReference type="ARBA" id="ARBA00022723"/>
    </source>
</evidence>
<dbReference type="GO" id="GO:1990817">
    <property type="term" value="F:poly(A) RNA polymerase activity"/>
    <property type="evidence" value="ECO:0007669"/>
    <property type="project" value="InterPro"/>
</dbReference>
<dbReference type="InterPro" id="IPR002058">
    <property type="entry name" value="PAP_assoc"/>
</dbReference>
<proteinExistence type="predicted"/>
<dbReference type="SUPFAM" id="SSF81631">
    <property type="entry name" value="PAP/OAS1 substrate-binding domain"/>
    <property type="match status" value="1"/>
</dbReference>
<dbReference type="GO" id="GO:0046872">
    <property type="term" value="F:metal ion binding"/>
    <property type="evidence" value="ECO:0007669"/>
    <property type="project" value="UniProtKB-KW"/>
</dbReference>
<keyword evidence="2" id="KW-0460">Magnesium</keyword>
<feature type="region of interest" description="Disordered" evidence="3">
    <location>
        <begin position="339"/>
        <end position="411"/>
    </location>
</feature>
<feature type="compositionally biased region" description="Low complexity" evidence="3">
    <location>
        <begin position="480"/>
        <end position="491"/>
    </location>
</feature>
<dbReference type="PANTHER" id="PTHR23092">
    <property type="entry name" value="POLY(A) RNA POLYMERASE"/>
    <property type="match status" value="1"/>
</dbReference>
<dbReference type="Pfam" id="PF03828">
    <property type="entry name" value="PAP_assoc"/>
    <property type="match status" value="1"/>
</dbReference>
<geneLocation type="mitochondrion" evidence="6"/>
<dbReference type="GO" id="GO:0031499">
    <property type="term" value="C:TRAMP complex"/>
    <property type="evidence" value="ECO:0007669"/>
    <property type="project" value="TreeGrafter"/>
</dbReference>
<dbReference type="GO" id="GO:0005730">
    <property type="term" value="C:nucleolus"/>
    <property type="evidence" value="ECO:0007669"/>
    <property type="project" value="TreeGrafter"/>
</dbReference>
<evidence type="ECO:0000259" key="5">
    <source>
        <dbReference type="Pfam" id="PF03828"/>
    </source>
</evidence>
<dbReference type="Gene3D" id="1.10.1410.10">
    <property type="match status" value="1"/>
</dbReference>
<name>A0A3P3XYQ2_PLABS</name>
<dbReference type="PANTHER" id="PTHR23092:SF15">
    <property type="entry name" value="INACTIVE NON-CANONICAL POLY(A) RNA POLYMERASE PROTEIN TRF4-2-RELATED"/>
    <property type="match status" value="1"/>
</dbReference>
<feature type="region of interest" description="Disordered" evidence="3">
    <location>
        <begin position="477"/>
        <end position="496"/>
    </location>
</feature>
<dbReference type="Gene3D" id="3.30.460.10">
    <property type="entry name" value="Beta Polymerase, domain 2"/>
    <property type="match status" value="1"/>
</dbReference>
<feature type="compositionally biased region" description="Polar residues" evidence="3">
    <location>
        <begin position="396"/>
        <end position="409"/>
    </location>
</feature>
<evidence type="ECO:0000313" key="6">
    <source>
        <dbReference type="EMBL" id="SPQ93077.1"/>
    </source>
</evidence>
<protein>
    <recommendedName>
        <fullName evidence="5">PAP-associated domain-containing protein</fullName>
    </recommendedName>
</protein>
<evidence type="ECO:0000256" key="2">
    <source>
        <dbReference type="ARBA" id="ARBA00022842"/>
    </source>
</evidence>
<feature type="signal peptide" evidence="4">
    <location>
        <begin position="1"/>
        <end position="20"/>
    </location>
</feature>
<gene>
    <name evidence="6" type="ORF">PLBR_LOCUS292</name>
</gene>
<feature type="compositionally biased region" description="Basic residues" evidence="3">
    <location>
        <begin position="349"/>
        <end position="362"/>
    </location>
</feature>
<dbReference type="GO" id="GO:0003729">
    <property type="term" value="F:mRNA binding"/>
    <property type="evidence" value="ECO:0007669"/>
    <property type="project" value="TreeGrafter"/>
</dbReference>
<reference evidence="6 7" key="1">
    <citation type="submission" date="2018-03" db="EMBL/GenBank/DDBJ databases">
        <authorList>
            <person name="Fogelqvist J."/>
        </authorList>
    </citation>
    <scope>NUCLEOTIDE SEQUENCE [LARGE SCALE GENOMIC DNA]</scope>
</reference>
<dbReference type="AlphaFoldDB" id="A0A3P3XYQ2"/>
<keyword evidence="4" id="KW-0732">Signal</keyword>
<feature type="domain" description="PAP-associated" evidence="5">
    <location>
        <begin position="741"/>
        <end position="795"/>
    </location>
</feature>
<dbReference type="Proteomes" id="UP000290189">
    <property type="component" value="Unassembled WGS sequence"/>
</dbReference>
<dbReference type="GO" id="GO:0043634">
    <property type="term" value="P:polyadenylation-dependent ncRNA catabolic process"/>
    <property type="evidence" value="ECO:0007669"/>
    <property type="project" value="TreeGrafter"/>
</dbReference>
<evidence type="ECO:0000313" key="7">
    <source>
        <dbReference type="Proteomes" id="UP000290189"/>
    </source>
</evidence>
<keyword evidence="6" id="KW-0496">Mitochondrion</keyword>
<dbReference type="InterPro" id="IPR045862">
    <property type="entry name" value="Trf4-like"/>
</dbReference>
<sequence>MVSFWRASVAWIVCSCAVEGFLPGGSHRTAGGPAVPPGALRDGVVELEQIRVMLCEAERIAAMPGQFPGSAMLNLSMQDDTYSDKSIADLERRSSSRRRVLEFQAVLSTYEFYMMSNVYDILSMKQAALERIRSLCDGNDVAAVEKTDDEIVRALVRLSQTQFKGIPDDDADPFREHVIAERRVHNVKPCVNVLALRDSQTVDIPALQFWADADVNAKSIRVAAERTAEQVAASYSMVESLIATHHEWLNLVDRLSDAIDGIRKLVEWTATAADIPEMNHDYVLSLKLVWDCGRDHKSLARYAAIAHDVFQVAGWRLSALTDRINYVFPPDISCGLLADGSNGAEESKKKRRNKKKRKKHRQQGTAPRPPVNATDDEPREAVSSIPAASSGLVSPLPQQQTSANGNATTRAEADLPASFPPAETVPLTASEDSCTVVLQQEINATGEPDAVPAIDEPRTMEDGTVLAAFPCAVEVQAENSSAPDTTTPASSEPLRPDKDVVTLGTVCVATPGANLDHHQYQVIRVPEGYLQRPVIFYTVPMPGSYSDTFLGNELLSFVRNTDAQLSIDNVIRDRIRKQVEAHVAACCRQCSLVVSGSTAAGLNLYAPMSNLDLVIVNADPVVLPYRGLETLAAVITSQDAMFFNVFIIANGDGPVLELRVRHHAAIVVHVTWNAPQVSTALAFAMNAQYQYPMFRPLLLYLKYFLFMHGLKFPSTGGLFPALLQTLVLVHLRLNVVDCATSLGRCLQSFFVHYGMNFDYDLYCISVGGEQILYPREWKVPFPQGMLCVDDPLDPTVDLGGLAFNYRAVQERFRRAAIVLLSRVPVGLLDPVLVPQLPSRPHPSMT</sequence>
<evidence type="ECO:0000256" key="3">
    <source>
        <dbReference type="SAM" id="MobiDB-lite"/>
    </source>
</evidence>
<evidence type="ECO:0000256" key="4">
    <source>
        <dbReference type="SAM" id="SignalP"/>
    </source>
</evidence>
<dbReference type="EMBL" id="OVEO01000001">
    <property type="protein sequence ID" value="SPQ93077.1"/>
    <property type="molecule type" value="Genomic_DNA"/>
</dbReference>